<gene>
    <name evidence="2" type="ORF">CARN6_2110</name>
</gene>
<dbReference type="PANTHER" id="PTHR30336:SF20">
    <property type="entry name" value="DUF218 DOMAIN-CONTAINING PROTEIN"/>
    <property type="match status" value="1"/>
</dbReference>
<dbReference type="InterPro" id="IPR051599">
    <property type="entry name" value="Cell_Envelope_Assoc"/>
</dbReference>
<dbReference type="Gene3D" id="3.40.50.620">
    <property type="entry name" value="HUPs"/>
    <property type="match status" value="1"/>
</dbReference>
<proteinExistence type="predicted"/>
<dbReference type="CDD" id="cd06259">
    <property type="entry name" value="YdcF-like"/>
    <property type="match status" value="1"/>
</dbReference>
<dbReference type="EMBL" id="CABQ01000243">
    <property type="protein sequence ID" value="CBI08626.1"/>
    <property type="molecule type" value="Genomic_DNA"/>
</dbReference>
<feature type="domain" description="DUF218" evidence="1">
    <location>
        <begin position="63"/>
        <end position="183"/>
    </location>
</feature>
<name>E6QN05_9ZZZZ</name>
<dbReference type="AlphaFoldDB" id="E6QN05"/>
<dbReference type="InterPro" id="IPR003848">
    <property type="entry name" value="DUF218"/>
</dbReference>
<dbReference type="PANTHER" id="PTHR30336">
    <property type="entry name" value="INNER MEMBRANE PROTEIN, PROBABLE PERMEASE"/>
    <property type="match status" value="1"/>
</dbReference>
<comment type="caution">
    <text evidence="2">The sequence shown here is derived from an EMBL/GenBank/DDBJ whole genome shotgun (WGS) entry which is preliminary data.</text>
</comment>
<accession>E6QN05</accession>
<evidence type="ECO:0000259" key="1">
    <source>
        <dbReference type="Pfam" id="PF02698"/>
    </source>
</evidence>
<sequence>MPPKRARTSPAKKRVQPRARHRSWPKYWRLVAFSALAIAILLLWAAIDRHLAPRANTDQPRFDAILVLGTNADRDGNPTPAMLDRVTEAVREYQRGVAPRLIFSGGAAHNRFVEANVMARVAIAQGIPPSAIFTEPRALDTIQNFCFSFAILRAHQWHSVEVITSAAHMPRAAIILANLPGQNIAWRMRQAPGLYSSGLYQRAAPAVEILKTAHYLVWSRWQESCVP</sequence>
<protein>
    <recommendedName>
        <fullName evidence="1">DUF218 domain-containing protein</fullName>
    </recommendedName>
</protein>
<evidence type="ECO:0000313" key="2">
    <source>
        <dbReference type="EMBL" id="CBI08626.1"/>
    </source>
</evidence>
<dbReference type="Pfam" id="PF02698">
    <property type="entry name" value="DUF218"/>
    <property type="match status" value="1"/>
</dbReference>
<dbReference type="InterPro" id="IPR014729">
    <property type="entry name" value="Rossmann-like_a/b/a_fold"/>
</dbReference>
<reference evidence="2" key="1">
    <citation type="submission" date="2009-10" db="EMBL/GenBank/DDBJ databases">
        <title>Diversity of trophic interactions inside an arsenic-rich microbial ecosystem.</title>
        <authorList>
            <person name="Bertin P.N."/>
            <person name="Heinrich-Salmeron A."/>
            <person name="Pelletier E."/>
            <person name="Goulhen-Chollet F."/>
            <person name="Arsene-Ploetze F."/>
            <person name="Gallien S."/>
            <person name="Calteau A."/>
            <person name="Vallenet D."/>
            <person name="Casiot C."/>
            <person name="Chane-Woon-Ming B."/>
            <person name="Giloteaux L."/>
            <person name="Barakat M."/>
            <person name="Bonnefoy V."/>
            <person name="Bruneel O."/>
            <person name="Chandler M."/>
            <person name="Cleiss J."/>
            <person name="Duran R."/>
            <person name="Elbaz-Poulichet F."/>
            <person name="Fonknechten N."/>
            <person name="Lauga B."/>
            <person name="Mornico D."/>
            <person name="Ortet P."/>
            <person name="Schaeffer C."/>
            <person name="Siguier P."/>
            <person name="Alexander Thil Smith A."/>
            <person name="Van Dorsselaer A."/>
            <person name="Weissenbach J."/>
            <person name="Medigue C."/>
            <person name="Le Paslier D."/>
        </authorList>
    </citation>
    <scope>NUCLEOTIDE SEQUENCE</scope>
</reference>
<dbReference type="GO" id="GO:0005886">
    <property type="term" value="C:plasma membrane"/>
    <property type="evidence" value="ECO:0007669"/>
    <property type="project" value="TreeGrafter"/>
</dbReference>
<organism evidence="2">
    <name type="scientific">mine drainage metagenome</name>
    <dbReference type="NCBI Taxonomy" id="410659"/>
    <lineage>
        <taxon>unclassified sequences</taxon>
        <taxon>metagenomes</taxon>
        <taxon>ecological metagenomes</taxon>
    </lineage>
</organism>